<gene>
    <name evidence="1" type="ORF">BU24DRAFT_265743</name>
</gene>
<protein>
    <submittedName>
        <fullName evidence="1">Uncharacterized protein</fullName>
    </submittedName>
</protein>
<evidence type="ECO:0000313" key="2">
    <source>
        <dbReference type="Proteomes" id="UP000799778"/>
    </source>
</evidence>
<keyword evidence="2" id="KW-1185">Reference proteome</keyword>
<dbReference type="AlphaFoldDB" id="A0A6A5XFH7"/>
<dbReference type="EMBL" id="ML978073">
    <property type="protein sequence ID" value="KAF2011888.1"/>
    <property type="molecule type" value="Genomic_DNA"/>
</dbReference>
<accession>A0A6A5XFH7</accession>
<dbReference type="GeneID" id="54279939"/>
<proteinExistence type="predicted"/>
<evidence type="ECO:0000313" key="1">
    <source>
        <dbReference type="EMBL" id="KAF2011888.1"/>
    </source>
</evidence>
<reference evidence="1" key="1">
    <citation type="journal article" date="2020" name="Stud. Mycol.">
        <title>101 Dothideomycetes genomes: a test case for predicting lifestyles and emergence of pathogens.</title>
        <authorList>
            <person name="Haridas S."/>
            <person name="Albert R."/>
            <person name="Binder M."/>
            <person name="Bloem J."/>
            <person name="Labutti K."/>
            <person name="Salamov A."/>
            <person name="Andreopoulos B."/>
            <person name="Baker S."/>
            <person name="Barry K."/>
            <person name="Bills G."/>
            <person name="Bluhm B."/>
            <person name="Cannon C."/>
            <person name="Castanera R."/>
            <person name="Culley D."/>
            <person name="Daum C."/>
            <person name="Ezra D."/>
            <person name="Gonzalez J."/>
            <person name="Henrissat B."/>
            <person name="Kuo A."/>
            <person name="Liang C."/>
            <person name="Lipzen A."/>
            <person name="Lutzoni F."/>
            <person name="Magnuson J."/>
            <person name="Mondo S."/>
            <person name="Nolan M."/>
            <person name="Ohm R."/>
            <person name="Pangilinan J."/>
            <person name="Park H.-J."/>
            <person name="Ramirez L."/>
            <person name="Alfaro M."/>
            <person name="Sun H."/>
            <person name="Tritt A."/>
            <person name="Yoshinaga Y."/>
            <person name="Zwiers L.-H."/>
            <person name="Turgeon B."/>
            <person name="Goodwin S."/>
            <person name="Spatafora J."/>
            <person name="Crous P."/>
            <person name="Grigoriev I."/>
        </authorList>
    </citation>
    <scope>NUCLEOTIDE SEQUENCE</scope>
    <source>
        <strain evidence="1">CBS 175.79</strain>
    </source>
</reference>
<organism evidence="1 2">
    <name type="scientific">Aaosphaeria arxii CBS 175.79</name>
    <dbReference type="NCBI Taxonomy" id="1450172"/>
    <lineage>
        <taxon>Eukaryota</taxon>
        <taxon>Fungi</taxon>
        <taxon>Dikarya</taxon>
        <taxon>Ascomycota</taxon>
        <taxon>Pezizomycotina</taxon>
        <taxon>Dothideomycetes</taxon>
        <taxon>Pleosporomycetidae</taxon>
        <taxon>Pleosporales</taxon>
        <taxon>Pleosporales incertae sedis</taxon>
        <taxon>Aaosphaeria</taxon>
    </lineage>
</organism>
<sequence>MKNSMETYTCRSQYVPSISRYMNECVHTCRSAYLCFLLYLRTPTCIDHYVFRYIQHLQLTNVCTVYAMRATAPTPMQCTMRCDSDLGRGNAGAAGAFRADRPLHLASCILHRAACCVCICNNSHSK</sequence>
<name>A0A6A5XFH7_9PLEO</name>
<dbReference type="Proteomes" id="UP000799778">
    <property type="component" value="Unassembled WGS sequence"/>
</dbReference>
<dbReference type="RefSeq" id="XP_033380227.1">
    <property type="nucleotide sequence ID" value="XM_033522542.1"/>
</dbReference>